<protein>
    <submittedName>
        <fullName evidence="15">Iron complex outermembrane recepter protein</fullName>
    </submittedName>
</protein>
<evidence type="ECO:0000256" key="1">
    <source>
        <dbReference type="ARBA" id="ARBA00004571"/>
    </source>
</evidence>
<dbReference type="FunFam" id="2.170.130.10:FF:000011">
    <property type="entry name" value="TonB-dependent siderophore receptor"/>
    <property type="match status" value="1"/>
</dbReference>
<evidence type="ECO:0000256" key="9">
    <source>
        <dbReference type="PROSITE-ProRule" id="PRU01360"/>
    </source>
</evidence>
<accession>A0A285VL17</accession>
<feature type="domain" description="TonB-dependent receptor plug" evidence="14">
    <location>
        <begin position="43"/>
        <end position="146"/>
    </location>
</feature>
<feature type="short sequence motif" description="TonB box" evidence="10">
    <location>
        <begin position="30"/>
        <end position="36"/>
    </location>
</feature>
<dbReference type="InterPro" id="IPR036942">
    <property type="entry name" value="Beta-barrel_TonB_sf"/>
</dbReference>
<feature type="domain" description="TonB-dependent receptor-like beta-barrel" evidence="13">
    <location>
        <begin position="240"/>
        <end position="657"/>
    </location>
</feature>
<proteinExistence type="inferred from homology"/>
<dbReference type="Proteomes" id="UP000219023">
    <property type="component" value="Unassembled WGS sequence"/>
</dbReference>
<dbReference type="GO" id="GO:0009279">
    <property type="term" value="C:cell outer membrane"/>
    <property type="evidence" value="ECO:0007669"/>
    <property type="project" value="UniProtKB-SubCell"/>
</dbReference>
<dbReference type="Pfam" id="PF07715">
    <property type="entry name" value="Plug"/>
    <property type="match status" value="1"/>
</dbReference>
<comment type="similarity">
    <text evidence="9 11">Belongs to the TonB-dependent receptor family.</text>
</comment>
<name>A0A285VL17_9GAMM</name>
<dbReference type="Pfam" id="PF00593">
    <property type="entry name" value="TonB_dep_Rec_b-barrel"/>
    <property type="match status" value="1"/>
</dbReference>
<dbReference type="GO" id="GO:0044718">
    <property type="term" value="P:siderophore transmembrane transport"/>
    <property type="evidence" value="ECO:0007669"/>
    <property type="project" value="TreeGrafter"/>
</dbReference>
<dbReference type="InterPro" id="IPR010916">
    <property type="entry name" value="TonB_box_CS"/>
</dbReference>
<dbReference type="AlphaFoldDB" id="A0A285VL17"/>
<keyword evidence="4 9" id="KW-0812">Transmembrane</keyword>
<dbReference type="InterPro" id="IPR039426">
    <property type="entry name" value="TonB-dep_rcpt-like"/>
</dbReference>
<dbReference type="SUPFAM" id="SSF56935">
    <property type="entry name" value="Porins"/>
    <property type="match status" value="1"/>
</dbReference>
<feature type="signal peptide" evidence="12">
    <location>
        <begin position="1"/>
        <end position="24"/>
    </location>
</feature>
<dbReference type="CDD" id="cd01347">
    <property type="entry name" value="ligand_gated_channel"/>
    <property type="match status" value="1"/>
</dbReference>
<dbReference type="PROSITE" id="PS00430">
    <property type="entry name" value="TONB_DEPENDENT_REC_1"/>
    <property type="match status" value="1"/>
</dbReference>
<evidence type="ECO:0000256" key="7">
    <source>
        <dbReference type="ARBA" id="ARBA00023136"/>
    </source>
</evidence>
<keyword evidence="5 12" id="KW-0732">Signal</keyword>
<dbReference type="EMBL" id="OBQJ01000004">
    <property type="protein sequence ID" value="SOC54663.1"/>
    <property type="molecule type" value="Genomic_DNA"/>
</dbReference>
<evidence type="ECO:0000256" key="6">
    <source>
        <dbReference type="ARBA" id="ARBA00023077"/>
    </source>
</evidence>
<gene>
    <name evidence="15" type="ORF">SAMN05421509_10459</name>
</gene>
<dbReference type="PROSITE" id="PS52016">
    <property type="entry name" value="TONB_DEPENDENT_REC_3"/>
    <property type="match status" value="1"/>
</dbReference>
<evidence type="ECO:0000256" key="8">
    <source>
        <dbReference type="ARBA" id="ARBA00023237"/>
    </source>
</evidence>
<evidence type="ECO:0000256" key="10">
    <source>
        <dbReference type="PROSITE-ProRule" id="PRU10143"/>
    </source>
</evidence>
<evidence type="ECO:0000313" key="16">
    <source>
        <dbReference type="Proteomes" id="UP000219023"/>
    </source>
</evidence>
<keyword evidence="7 9" id="KW-0472">Membrane</keyword>
<evidence type="ECO:0000313" key="15">
    <source>
        <dbReference type="EMBL" id="SOC54663.1"/>
    </source>
</evidence>
<evidence type="ECO:0000256" key="3">
    <source>
        <dbReference type="ARBA" id="ARBA00022452"/>
    </source>
</evidence>
<dbReference type="InterPro" id="IPR012910">
    <property type="entry name" value="Plug_dom"/>
</dbReference>
<evidence type="ECO:0000256" key="5">
    <source>
        <dbReference type="ARBA" id="ARBA00022729"/>
    </source>
</evidence>
<feature type="chain" id="PRO_5013012952" evidence="12">
    <location>
        <begin position="25"/>
        <end position="700"/>
    </location>
</feature>
<evidence type="ECO:0000256" key="11">
    <source>
        <dbReference type="RuleBase" id="RU003357"/>
    </source>
</evidence>
<organism evidence="15 16">
    <name type="scientific">Chromohalobacter canadensis</name>
    <dbReference type="NCBI Taxonomy" id="141389"/>
    <lineage>
        <taxon>Bacteria</taxon>
        <taxon>Pseudomonadati</taxon>
        <taxon>Pseudomonadota</taxon>
        <taxon>Gammaproteobacteria</taxon>
        <taxon>Oceanospirillales</taxon>
        <taxon>Halomonadaceae</taxon>
        <taxon>Chromohalobacter</taxon>
    </lineage>
</organism>
<evidence type="ECO:0000256" key="2">
    <source>
        <dbReference type="ARBA" id="ARBA00022448"/>
    </source>
</evidence>
<evidence type="ECO:0000256" key="12">
    <source>
        <dbReference type="SAM" id="SignalP"/>
    </source>
</evidence>
<keyword evidence="2 9" id="KW-0813">Transport</keyword>
<dbReference type="OrthoDB" id="8670144at2"/>
<dbReference type="InterPro" id="IPR037066">
    <property type="entry name" value="Plug_dom_sf"/>
</dbReference>
<sequence length="700" mass="76706">MKKTLTFGLIAAAGGSALHAQAQAQEAQDTMVVVGARTPTEISQIPGAVWVVDEAQIQQQLRSGQSLKSALGRLIPGFDFGSSTNRTNYAQNFRGRDALVMINGVSLNNSRSLSRQFDSIDPFNIARIEVLSGASSLYGGGATGGIINIITKKGEQGGPHFESELGLTSGFNASDDLSRRAAQSVSGGNERVQGRLAVAVQENGSFYDADGDIIKPDIAQTGLQENRSVDLMGNIEAELSDHERLDITAQYYDSSYVGDKGLYYPNYESGAEYSDKIQDSEVRDGYDSDVDPETERLYLNANYHHDALLGQRFYFQAYHREESSVFNPFPGSSTFTVSEQNTDLTGAKAVFTASPSDPLSVTYGLDASREEFDSKRYTLAPSEGGLELDQTDVLDPYYPSFQADTLAAFVQADYQLTSNLQLSGGARVEQTDVEVEPQGGNDGGSNDYDVSLFNLKALYDFQNGQQTWLAYTQGFEIPDIAKAYRGVSFDISDNPVDGIKTQQLEAGWRLTGRDWQSQIAAYYSWSDKAIDYLYSNDGELEIGVTTIEKDVRTYGLEGKVERFVGANWLFGSAFNWVKSEEKVGGEWVDTSVTEASLPTATLYGEWSDVDTRARLQVNRAFGIDDASGNEIDGFTTVDATASQDTAYGTFSLGIENLLDESYVTIWGQRAAVFYEAYGAQSLWDLQGRGRTYTLTWSHAY</sequence>
<keyword evidence="3 9" id="KW-1134">Transmembrane beta strand</keyword>
<dbReference type="PANTHER" id="PTHR30069">
    <property type="entry name" value="TONB-DEPENDENT OUTER MEMBRANE RECEPTOR"/>
    <property type="match status" value="1"/>
</dbReference>
<keyword evidence="6 10" id="KW-0798">TonB box</keyword>
<dbReference type="RefSeq" id="WP_097022609.1">
    <property type="nucleotide sequence ID" value="NZ_OBQJ01000004.1"/>
</dbReference>
<dbReference type="PANTHER" id="PTHR30069:SF42">
    <property type="entry name" value="FERRIC AEROBACTIN RECEPTOR"/>
    <property type="match status" value="1"/>
</dbReference>
<comment type="subcellular location">
    <subcellularLocation>
        <location evidence="1 9">Cell outer membrane</location>
        <topology evidence="1 9">Multi-pass membrane protein</topology>
    </subcellularLocation>
</comment>
<reference evidence="15 16" key="1">
    <citation type="submission" date="2017-08" db="EMBL/GenBank/DDBJ databases">
        <authorList>
            <person name="de Groot N.N."/>
        </authorList>
    </citation>
    <scope>NUCLEOTIDE SEQUENCE [LARGE SCALE GENOMIC DNA]</scope>
    <source>
        <strain evidence="15 16">USBA 855</strain>
    </source>
</reference>
<dbReference type="Gene3D" id="2.40.170.20">
    <property type="entry name" value="TonB-dependent receptor, beta-barrel domain"/>
    <property type="match status" value="1"/>
</dbReference>
<evidence type="ECO:0000259" key="14">
    <source>
        <dbReference type="Pfam" id="PF07715"/>
    </source>
</evidence>
<dbReference type="GO" id="GO:0015344">
    <property type="term" value="F:siderophore uptake transmembrane transporter activity"/>
    <property type="evidence" value="ECO:0007669"/>
    <property type="project" value="TreeGrafter"/>
</dbReference>
<dbReference type="InterPro" id="IPR000531">
    <property type="entry name" value="Beta-barrel_TonB"/>
</dbReference>
<dbReference type="Gene3D" id="2.170.130.10">
    <property type="entry name" value="TonB-dependent receptor, plug domain"/>
    <property type="match status" value="1"/>
</dbReference>
<evidence type="ECO:0000259" key="13">
    <source>
        <dbReference type="Pfam" id="PF00593"/>
    </source>
</evidence>
<keyword evidence="8 9" id="KW-0998">Cell outer membrane</keyword>
<evidence type="ECO:0000256" key="4">
    <source>
        <dbReference type="ARBA" id="ARBA00022692"/>
    </source>
</evidence>